<evidence type="ECO:0000313" key="3">
    <source>
        <dbReference type="Proteomes" id="UP000481700"/>
    </source>
</evidence>
<dbReference type="NCBIfam" id="NF033577">
    <property type="entry name" value="transpos_IS481"/>
    <property type="match status" value="1"/>
</dbReference>
<dbReference type="SUPFAM" id="SSF53098">
    <property type="entry name" value="Ribonuclease H-like"/>
    <property type="match status" value="1"/>
</dbReference>
<dbReference type="AlphaFoldDB" id="A0A6L3IYW5"/>
<dbReference type="EMBL" id="VVZV01000045">
    <property type="protein sequence ID" value="KAA5314073.1"/>
    <property type="molecule type" value="Genomic_DNA"/>
</dbReference>
<dbReference type="InterPro" id="IPR047656">
    <property type="entry name" value="IS481-like_transpos"/>
</dbReference>
<dbReference type="InterPro" id="IPR012337">
    <property type="entry name" value="RNaseH-like_sf"/>
</dbReference>
<dbReference type="InterPro" id="IPR001584">
    <property type="entry name" value="Integrase_cat-core"/>
</dbReference>
<dbReference type="Pfam" id="PF13565">
    <property type="entry name" value="HTH_32"/>
    <property type="match status" value="1"/>
</dbReference>
<dbReference type="GO" id="GO:0003676">
    <property type="term" value="F:nucleic acid binding"/>
    <property type="evidence" value="ECO:0007669"/>
    <property type="project" value="InterPro"/>
</dbReference>
<evidence type="ECO:0000259" key="1">
    <source>
        <dbReference type="PROSITE" id="PS50994"/>
    </source>
</evidence>
<organism evidence="2 3">
    <name type="scientific">Phocaeicola dorei</name>
    <dbReference type="NCBI Taxonomy" id="357276"/>
    <lineage>
        <taxon>Bacteria</taxon>
        <taxon>Pseudomonadati</taxon>
        <taxon>Bacteroidota</taxon>
        <taxon>Bacteroidia</taxon>
        <taxon>Bacteroidales</taxon>
        <taxon>Bacteroidaceae</taxon>
        <taxon>Phocaeicola</taxon>
    </lineage>
</organism>
<dbReference type="Gene3D" id="3.30.420.10">
    <property type="entry name" value="Ribonuclease H-like superfamily/Ribonuclease H"/>
    <property type="match status" value="1"/>
</dbReference>
<gene>
    <name evidence="2" type="ORF">F2Z07_21800</name>
</gene>
<dbReference type="InterPro" id="IPR009057">
    <property type="entry name" value="Homeodomain-like_sf"/>
</dbReference>
<protein>
    <submittedName>
        <fullName evidence="2">IS481 family transposase</fullName>
    </submittedName>
</protein>
<name>A0A6L3IYW5_9BACT</name>
<evidence type="ECO:0000313" key="2">
    <source>
        <dbReference type="EMBL" id="KAA5314073.1"/>
    </source>
</evidence>
<dbReference type="PANTHER" id="PTHR35004:SF7">
    <property type="entry name" value="INTEGRASE PROTEIN"/>
    <property type="match status" value="1"/>
</dbReference>
<dbReference type="SUPFAM" id="SSF46689">
    <property type="entry name" value="Homeodomain-like"/>
    <property type="match status" value="1"/>
</dbReference>
<dbReference type="InterPro" id="IPR036397">
    <property type="entry name" value="RNaseH_sf"/>
</dbReference>
<accession>A0A6L3IYW5</accession>
<reference evidence="2 3" key="1">
    <citation type="journal article" date="2019" name="Nat. Med.">
        <title>A library of human gut bacterial isolates paired with longitudinal multiomics data enables mechanistic microbiome research.</title>
        <authorList>
            <person name="Poyet M."/>
            <person name="Groussin M."/>
            <person name="Gibbons S.M."/>
            <person name="Avila-Pacheco J."/>
            <person name="Jiang X."/>
            <person name="Kearney S.M."/>
            <person name="Perrotta A.R."/>
            <person name="Berdy B."/>
            <person name="Zhao S."/>
            <person name="Lieberman T.D."/>
            <person name="Swanson P.K."/>
            <person name="Smith M."/>
            <person name="Roesemann S."/>
            <person name="Alexander J.E."/>
            <person name="Rich S.A."/>
            <person name="Livny J."/>
            <person name="Vlamakis H."/>
            <person name="Clish C."/>
            <person name="Bullock K."/>
            <person name="Deik A."/>
            <person name="Scott J."/>
            <person name="Pierce K.A."/>
            <person name="Xavier R.J."/>
            <person name="Alm E.J."/>
        </authorList>
    </citation>
    <scope>NUCLEOTIDE SEQUENCE [LARGE SCALE GENOMIC DNA]</scope>
    <source>
        <strain evidence="2 3">BIOML-A25</strain>
    </source>
</reference>
<comment type="caution">
    <text evidence="2">The sequence shown here is derived from an EMBL/GenBank/DDBJ whole genome shotgun (WGS) entry which is preliminary data.</text>
</comment>
<dbReference type="Pfam" id="PF13683">
    <property type="entry name" value="rve_3"/>
    <property type="match status" value="1"/>
</dbReference>
<dbReference type="PROSITE" id="PS50994">
    <property type="entry name" value="INTEGRASE"/>
    <property type="match status" value="1"/>
</dbReference>
<dbReference type="Proteomes" id="UP000481700">
    <property type="component" value="Unassembled WGS sequence"/>
</dbReference>
<feature type="domain" description="Integrase catalytic" evidence="1">
    <location>
        <begin position="131"/>
        <end position="289"/>
    </location>
</feature>
<dbReference type="PANTHER" id="PTHR35004">
    <property type="entry name" value="TRANSPOSASE RV3428C-RELATED"/>
    <property type="match status" value="1"/>
</dbReference>
<dbReference type="GO" id="GO:0015074">
    <property type="term" value="P:DNA integration"/>
    <property type="evidence" value="ECO:0007669"/>
    <property type="project" value="InterPro"/>
</dbReference>
<dbReference type="RefSeq" id="WP_149917566.1">
    <property type="nucleotide sequence ID" value="NZ_VVZD01000041.1"/>
</dbReference>
<sequence length="330" mass="39372">MKEDIRKIRMRQKWLGIYTETGSVTKTALRCGIARSTLYRWINREKEQGKSKLSDKSKRPSRLANMKVTPGIETIILNLRETRKWGAQRIANYLLRKRIKLSAMTVWRVLKRHQVKAVVKRRKKSDYIRYSKEIPGERIQLDVMKVRNGAYQFTAIDDCTRLRTIRVYPNKKAESTIHFLGEILNTFPFPVQRIQTDWGTEFFNYDFQYELHDHFIKFRPIKPRTPHLNGKVERSQQTDKTEFWNLIDLSDKTLDLNAMAMEWQEFYNKKRPHSSLNGKTPMQKLKSVEHLIPIQPDVSEKFLESNEEILPRNYEYLKFIKHRNKKAVVQ</sequence>
<proteinExistence type="predicted"/>